<dbReference type="GO" id="GO:0004674">
    <property type="term" value="F:protein serine/threonine kinase activity"/>
    <property type="evidence" value="ECO:0007669"/>
    <property type="project" value="UniProtKB-KW"/>
</dbReference>
<dbReference type="Pfam" id="PF00069">
    <property type="entry name" value="Pkinase"/>
    <property type="match status" value="2"/>
</dbReference>
<keyword evidence="6" id="KW-0067">ATP-binding</keyword>
<name>A0A067CWB7_SAPPC</name>
<dbReference type="STRING" id="695850.A0A067CWB7"/>
<dbReference type="AlphaFoldDB" id="A0A067CWB7"/>
<evidence type="ECO:0000313" key="12">
    <source>
        <dbReference type="Proteomes" id="UP000030745"/>
    </source>
</evidence>
<gene>
    <name evidence="11" type="ORF">SPRG_00844</name>
</gene>
<evidence type="ECO:0000256" key="4">
    <source>
        <dbReference type="ARBA" id="ARBA00022741"/>
    </source>
</evidence>
<sequence>MEVLDAFYAQAPPPFPRSLLRQYSLNIPRPGTDGLHEKVVSHVRERWDHYQSKWRLTDPATTTIYDAEVVEVVFGEGTLGLELSILESKDKVMVKTYAGGPSPITVVAGGDLRKGLVVDAIDGVDVDTLPAMDVLKRLQTAPRPTAVRFTTSETSTVVCRLCECLVDVNQLEEHTEFCVFSCKHEQQADALNARLRRVANCITSTMRTEAIRASFSETDTQYYKTMRSIALQAAMCDIASIESFDLCVQLLKALEVGDPDRLSSSSILERGLKFTSRIADLIHTKMSQMRSTQKLLLTRDAPLLLSAPAPFYRAKSLENNAVETSVSFLPSHRSSRISIQDFDIIKPVSKGAFGRVYLARKKTTGDPYAIKVLAKAHVLRKKQLGHIETERNVLANVQSPFVVKLFWTFQSKHNLFLVMEYLPGGDFMSLLECIVRLEENVASIYIAEIALALNHLHSKGCVHRDLKPDNILIGVNGHIKLTDFGLSEEAVTWDEADDRDEALHDLNESFAGALTTTTKHRDDDDHDDDDGLHDEFLQAFASSPSRKMTASHQSLHRCGTPDYLSPEIILGDRHGAPVDYWALGVIIYEMLVGFPPFNDDTVEAIFSNILAGHIVWPNQDQRLSASAEHLINRLLEMDPEKRMGWDELRAHPFFAEHGIDWDTLLETSPPFVPTLDDPYDTSYFNNRNLTEDFVDGDDDSVLPTTDAIAIPESDASPHYGYGSPLLTPTTPEAFRSFSFTNMNALAAAGREEAHGKILDDRASTLNFWL</sequence>
<dbReference type="PROSITE" id="PS50011">
    <property type="entry name" value="PROTEIN_KINASE_DOM"/>
    <property type="match status" value="1"/>
</dbReference>
<evidence type="ECO:0000256" key="7">
    <source>
        <dbReference type="ARBA" id="ARBA00047899"/>
    </source>
</evidence>
<dbReference type="InterPro" id="IPR000719">
    <property type="entry name" value="Prot_kinase_dom"/>
</dbReference>
<feature type="domain" description="Protein kinase" evidence="9">
    <location>
        <begin position="342"/>
        <end position="654"/>
    </location>
</feature>
<dbReference type="PROSITE" id="PS51285">
    <property type="entry name" value="AGC_KINASE_CTER"/>
    <property type="match status" value="1"/>
</dbReference>
<comment type="catalytic activity">
    <reaction evidence="8">
        <text>L-seryl-[protein] + ATP = O-phospho-L-seryl-[protein] + ADP + H(+)</text>
        <dbReference type="Rhea" id="RHEA:17989"/>
        <dbReference type="Rhea" id="RHEA-COMP:9863"/>
        <dbReference type="Rhea" id="RHEA-COMP:11604"/>
        <dbReference type="ChEBI" id="CHEBI:15378"/>
        <dbReference type="ChEBI" id="CHEBI:29999"/>
        <dbReference type="ChEBI" id="CHEBI:30616"/>
        <dbReference type="ChEBI" id="CHEBI:83421"/>
        <dbReference type="ChEBI" id="CHEBI:456216"/>
        <dbReference type="EC" id="2.7.11.1"/>
    </reaction>
</comment>
<reference evidence="11 12" key="1">
    <citation type="journal article" date="2013" name="PLoS Genet.">
        <title>Distinctive expansion of potential virulence genes in the genome of the oomycete fish pathogen Saprolegnia parasitica.</title>
        <authorList>
            <person name="Jiang R.H."/>
            <person name="de Bruijn I."/>
            <person name="Haas B.J."/>
            <person name="Belmonte R."/>
            <person name="Lobach L."/>
            <person name="Christie J."/>
            <person name="van den Ackerveken G."/>
            <person name="Bottin A."/>
            <person name="Bulone V."/>
            <person name="Diaz-Moreno S.M."/>
            <person name="Dumas B."/>
            <person name="Fan L."/>
            <person name="Gaulin E."/>
            <person name="Govers F."/>
            <person name="Grenville-Briggs L.J."/>
            <person name="Horner N.R."/>
            <person name="Levin J.Z."/>
            <person name="Mammella M."/>
            <person name="Meijer H.J."/>
            <person name="Morris P."/>
            <person name="Nusbaum C."/>
            <person name="Oome S."/>
            <person name="Phillips A.J."/>
            <person name="van Rooyen D."/>
            <person name="Rzeszutek E."/>
            <person name="Saraiva M."/>
            <person name="Secombes C.J."/>
            <person name="Seidl M.F."/>
            <person name="Snel B."/>
            <person name="Stassen J.H."/>
            <person name="Sykes S."/>
            <person name="Tripathy S."/>
            <person name="van den Berg H."/>
            <person name="Vega-Arreguin J.C."/>
            <person name="Wawra S."/>
            <person name="Young S.K."/>
            <person name="Zeng Q."/>
            <person name="Dieguez-Uribeondo J."/>
            <person name="Russ C."/>
            <person name="Tyler B.M."/>
            <person name="van West P."/>
        </authorList>
    </citation>
    <scope>NUCLEOTIDE SEQUENCE [LARGE SCALE GENOMIC DNA]</scope>
    <source>
        <strain evidence="11 12">CBS 223.65</strain>
    </source>
</reference>
<dbReference type="RefSeq" id="XP_012194450.1">
    <property type="nucleotide sequence ID" value="XM_012339060.1"/>
</dbReference>
<dbReference type="InterPro" id="IPR008271">
    <property type="entry name" value="Ser/Thr_kinase_AS"/>
</dbReference>
<comment type="catalytic activity">
    <reaction evidence="7">
        <text>L-threonyl-[protein] + ATP = O-phospho-L-threonyl-[protein] + ADP + H(+)</text>
        <dbReference type="Rhea" id="RHEA:46608"/>
        <dbReference type="Rhea" id="RHEA-COMP:11060"/>
        <dbReference type="Rhea" id="RHEA-COMP:11605"/>
        <dbReference type="ChEBI" id="CHEBI:15378"/>
        <dbReference type="ChEBI" id="CHEBI:30013"/>
        <dbReference type="ChEBI" id="CHEBI:30616"/>
        <dbReference type="ChEBI" id="CHEBI:61977"/>
        <dbReference type="ChEBI" id="CHEBI:456216"/>
        <dbReference type="EC" id="2.7.11.1"/>
    </reaction>
</comment>
<dbReference type="InterPro" id="IPR000961">
    <property type="entry name" value="AGC-kinase_C"/>
</dbReference>
<keyword evidence="3" id="KW-0808">Transferase</keyword>
<dbReference type="OrthoDB" id="162894at2759"/>
<dbReference type="FunFam" id="3.30.200.20:FF:000042">
    <property type="entry name" value="Aurora kinase A"/>
    <property type="match status" value="1"/>
</dbReference>
<dbReference type="SMART" id="SM00133">
    <property type="entry name" value="S_TK_X"/>
    <property type="match status" value="1"/>
</dbReference>
<dbReference type="EMBL" id="KK583190">
    <property type="protein sequence ID" value="KDO34783.1"/>
    <property type="molecule type" value="Genomic_DNA"/>
</dbReference>
<dbReference type="GO" id="GO:0035556">
    <property type="term" value="P:intracellular signal transduction"/>
    <property type="evidence" value="ECO:0007669"/>
    <property type="project" value="TreeGrafter"/>
</dbReference>
<accession>A0A067CWB7</accession>
<evidence type="ECO:0000256" key="2">
    <source>
        <dbReference type="ARBA" id="ARBA00022527"/>
    </source>
</evidence>
<proteinExistence type="predicted"/>
<dbReference type="Gene3D" id="3.30.200.20">
    <property type="entry name" value="Phosphorylase Kinase, domain 1"/>
    <property type="match status" value="2"/>
</dbReference>
<evidence type="ECO:0000256" key="1">
    <source>
        <dbReference type="ARBA" id="ARBA00012513"/>
    </source>
</evidence>
<protein>
    <recommendedName>
        <fullName evidence="1">non-specific serine/threonine protein kinase</fullName>
        <ecNumber evidence="1">2.7.11.1</ecNumber>
    </recommendedName>
</protein>
<dbReference type="EC" id="2.7.11.1" evidence="1"/>
<keyword evidence="5 11" id="KW-0418">Kinase</keyword>
<keyword evidence="2" id="KW-0723">Serine/threonine-protein kinase</keyword>
<evidence type="ECO:0000256" key="3">
    <source>
        <dbReference type="ARBA" id="ARBA00022679"/>
    </source>
</evidence>
<keyword evidence="4" id="KW-0547">Nucleotide-binding</keyword>
<dbReference type="PANTHER" id="PTHR24356:SF1">
    <property type="entry name" value="SERINE_THREONINE-PROTEIN KINASE GREATWALL"/>
    <property type="match status" value="1"/>
</dbReference>
<evidence type="ECO:0000313" key="11">
    <source>
        <dbReference type="EMBL" id="KDO34783.1"/>
    </source>
</evidence>
<dbReference type="SMART" id="SM00220">
    <property type="entry name" value="S_TKc"/>
    <property type="match status" value="1"/>
</dbReference>
<dbReference type="CDD" id="cd05579">
    <property type="entry name" value="STKc_MAST_like"/>
    <property type="match status" value="1"/>
</dbReference>
<dbReference type="KEGG" id="spar:SPRG_00844"/>
<evidence type="ECO:0000259" key="10">
    <source>
        <dbReference type="PROSITE" id="PS51285"/>
    </source>
</evidence>
<dbReference type="VEuPathDB" id="FungiDB:SPRG_00844"/>
<dbReference type="GeneID" id="24123471"/>
<dbReference type="Proteomes" id="UP000030745">
    <property type="component" value="Unassembled WGS sequence"/>
</dbReference>
<evidence type="ECO:0000256" key="5">
    <source>
        <dbReference type="ARBA" id="ARBA00022777"/>
    </source>
</evidence>
<feature type="domain" description="AGC-kinase C-terminal" evidence="10">
    <location>
        <begin position="657"/>
        <end position="749"/>
    </location>
</feature>
<keyword evidence="12" id="KW-1185">Reference proteome</keyword>
<dbReference type="OMA" id="KMSKMRA"/>
<dbReference type="InterPro" id="IPR011009">
    <property type="entry name" value="Kinase-like_dom_sf"/>
</dbReference>
<organism evidence="11 12">
    <name type="scientific">Saprolegnia parasitica (strain CBS 223.65)</name>
    <dbReference type="NCBI Taxonomy" id="695850"/>
    <lineage>
        <taxon>Eukaryota</taxon>
        <taxon>Sar</taxon>
        <taxon>Stramenopiles</taxon>
        <taxon>Oomycota</taxon>
        <taxon>Saprolegniomycetes</taxon>
        <taxon>Saprolegniales</taxon>
        <taxon>Saprolegniaceae</taxon>
        <taxon>Saprolegnia</taxon>
    </lineage>
</organism>
<evidence type="ECO:0000259" key="9">
    <source>
        <dbReference type="PROSITE" id="PS50011"/>
    </source>
</evidence>
<dbReference type="GO" id="GO:0005524">
    <property type="term" value="F:ATP binding"/>
    <property type="evidence" value="ECO:0007669"/>
    <property type="project" value="UniProtKB-KW"/>
</dbReference>
<dbReference type="InterPro" id="IPR050236">
    <property type="entry name" value="Ser_Thr_kinase_AGC"/>
</dbReference>
<evidence type="ECO:0000256" key="8">
    <source>
        <dbReference type="ARBA" id="ARBA00048679"/>
    </source>
</evidence>
<dbReference type="PANTHER" id="PTHR24356">
    <property type="entry name" value="SERINE/THREONINE-PROTEIN KINASE"/>
    <property type="match status" value="1"/>
</dbReference>
<dbReference type="SUPFAM" id="SSF56112">
    <property type="entry name" value="Protein kinase-like (PK-like)"/>
    <property type="match status" value="1"/>
</dbReference>
<evidence type="ECO:0000256" key="6">
    <source>
        <dbReference type="ARBA" id="ARBA00022840"/>
    </source>
</evidence>
<dbReference type="Gene3D" id="1.10.510.10">
    <property type="entry name" value="Transferase(Phosphotransferase) domain 1"/>
    <property type="match status" value="2"/>
</dbReference>
<dbReference type="PROSITE" id="PS00108">
    <property type="entry name" value="PROTEIN_KINASE_ST"/>
    <property type="match status" value="1"/>
</dbReference>